<gene>
    <name evidence="1" type="ORF">FNJ87_04520</name>
</gene>
<dbReference type="InterPro" id="IPR011856">
    <property type="entry name" value="tRNA_endonuc-like_dom_sf"/>
</dbReference>
<keyword evidence="2" id="KW-1185">Reference proteome</keyword>
<organism evidence="1 2">
    <name type="scientific">Nonlabens mediterrranea</name>
    <dbReference type="NCBI Taxonomy" id="1419947"/>
    <lineage>
        <taxon>Bacteria</taxon>
        <taxon>Pseudomonadati</taxon>
        <taxon>Bacteroidota</taxon>
        <taxon>Flavobacteriia</taxon>
        <taxon>Flavobacteriales</taxon>
        <taxon>Flavobacteriaceae</taxon>
        <taxon>Nonlabens</taxon>
    </lineage>
</organism>
<reference evidence="1 2" key="1">
    <citation type="submission" date="2020-11" db="EMBL/GenBank/DDBJ databases">
        <title>P. mediterranea TC4 genome.</title>
        <authorList>
            <person name="Molmeret M."/>
        </authorList>
    </citation>
    <scope>NUCLEOTIDE SEQUENCE [LARGE SCALE GENOMIC DNA]</scope>
    <source>
        <strain evidence="1 2">TC4</strain>
    </source>
</reference>
<protein>
    <recommendedName>
        <fullName evidence="3">DUF5655 domain-containing protein</fullName>
    </recommendedName>
</protein>
<evidence type="ECO:0000313" key="1">
    <source>
        <dbReference type="EMBL" id="MBF4983621.1"/>
    </source>
</evidence>
<sequence>MSKINLIRPEKISLKGHATLNEAWLQDVIAKEPELLGLGDLILKDKERKQPRAGRLDILLQDPEINKRYELEIQLGKTDESHIIRTIEYWDIERKRYPQYEHCAVIVAEEITSRFLNVISLFNGTIPLIAIQLTAYRNGDDYFLTFNKVLDEMSLGLVDDDEDINELTDRNYWETQKGTKKTVKIVDEALDLITEVIPGYQLKYNKFYIGLAQDGRADNFILFRAQKNNTRMEIRLEQSNVLENKIERAGLDLMDYDKRYGRYRFKLNTNDLKKHKTFFQDIIKLAKDIDTSVLVDHG</sequence>
<evidence type="ECO:0000313" key="2">
    <source>
        <dbReference type="Proteomes" id="UP001194729"/>
    </source>
</evidence>
<dbReference type="Gene3D" id="3.40.1350.10">
    <property type="match status" value="1"/>
</dbReference>
<name>A0ABS0A376_9FLAO</name>
<proteinExistence type="predicted"/>
<comment type="caution">
    <text evidence="1">The sequence shown here is derived from an EMBL/GenBank/DDBJ whole genome shotgun (WGS) entry which is preliminary data.</text>
</comment>
<dbReference type="EMBL" id="JADKYU010000235">
    <property type="protein sequence ID" value="MBF4983621.1"/>
    <property type="molecule type" value="Genomic_DNA"/>
</dbReference>
<dbReference type="Proteomes" id="UP001194729">
    <property type="component" value="Unassembled WGS sequence"/>
</dbReference>
<evidence type="ECO:0008006" key="3">
    <source>
        <dbReference type="Google" id="ProtNLM"/>
    </source>
</evidence>
<accession>A0ABS0A376</accession>